<dbReference type="AlphaFoldDB" id="A0A2D0LD80"/>
<gene>
    <name evidence="2" type="ORF">Xkoz_01479</name>
</gene>
<dbReference type="OrthoDB" id="6443519at2"/>
<reference evidence="2 3" key="1">
    <citation type="journal article" date="2017" name="Nat. Microbiol.">
        <title>Natural product diversity associated with the nematode symbionts Photorhabdus and Xenorhabdus.</title>
        <authorList>
            <person name="Tobias N.J."/>
            <person name="Wolff H."/>
            <person name="Djahanschiri B."/>
            <person name="Grundmann F."/>
            <person name="Kronenwerth M."/>
            <person name="Shi Y.M."/>
            <person name="Simonyi S."/>
            <person name="Grun P."/>
            <person name="Shapiro-Ilan D."/>
            <person name="Pidot S.J."/>
            <person name="Stinear T.P."/>
            <person name="Ebersberger I."/>
            <person name="Bode H.B."/>
        </authorList>
    </citation>
    <scope>NUCLEOTIDE SEQUENCE [LARGE SCALE GENOMIC DNA]</scope>
    <source>
        <strain evidence="2 3">DSM 17907</strain>
    </source>
</reference>
<name>A0A2D0LD80_9GAMM</name>
<comment type="caution">
    <text evidence="2">The sequence shown here is derived from an EMBL/GenBank/DDBJ whole genome shotgun (WGS) entry which is preliminary data.</text>
</comment>
<dbReference type="EMBL" id="NJCX01000009">
    <property type="protein sequence ID" value="PHM73658.1"/>
    <property type="molecule type" value="Genomic_DNA"/>
</dbReference>
<feature type="signal peptide" evidence="1">
    <location>
        <begin position="1"/>
        <end position="22"/>
    </location>
</feature>
<evidence type="ECO:0000256" key="1">
    <source>
        <dbReference type="SAM" id="SignalP"/>
    </source>
</evidence>
<dbReference type="RefSeq" id="WP_099141552.1">
    <property type="nucleotide sequence ID" value="NZ_CAWNOR010000130.1"/>
</dbReference>
<keyword evidence="1" id="KW-0732">Signal</keyword>
<keyword evidence="3" id="KW-1185">Reference proteome</keyword>
<protein>
    <submittedName>
        <fullName evidence="2">Uncharacterized protein</fullName>
    </submittedName>
</protein>
<feature type="chain" id="PRO_5013379441" evidence="1">
    <location>
        <begin position="23"/>
        <end position="166"/>
    </location>
</feature>
<organism evidence="2 3">
    <name type="scientific">Xenorhabdus kozodoii</name>
    <dbReference type="NCBI Taxonomy" id="351676"/>
    <lineage>
        <taxon>Bacteria</taxon>
        <taxon>Pseudomonadati</taxon>
        <taxon>Pseudomonadota</taxon>
        <taxon>Gammaproteobacteria</taxon>
        <taxon>Enterobacterales</taxon>
        <taxon>Morganellaceae</taxon>
        <taxon>Xenorhabdus</taxon>
    </lineage>
</organism>
<dbReference type="Proteomes" id="UP000221101">
    <property type="component" value="Unassembled WGS sequence"/>
</dbReference>
<sequence length="166" mass="18591">MKIISGVIITLLSFLLTPSLFAVEKNTNIKNQPVFSAEYNVELKSSSISENSLTMTKIRTECMYDSGADQIRIEPGNQQSVYLQDNDNLFSGCAFGAKWVEWAVSNDSMSCTLYFEHGYDSGWYTVIKGCPDIVRSAVCNEDANCNQIRVYGSEPNININVEFLVR</sequence>
<evidence type="ECO:0000313" key="2">
    <source>
        <dbReference type="EMBL" id="PHM73658.1"/>
    </source>
</evidence>
<proteinExistence type="predicted"/>
<evidence type="ECO:0000313" key="3">
    <source>
        <dbReference type="Proteomes" id="UP000221101"/>
    </source>
</evidence>
<accession>A0A2D0LD80</accession>